<sequence length="150" mass="16865">MQKKTSLWFQFEKIGVNQNKKEAIGEGESVLKKDVPLFGVLTEEQVGINPATGRPRIHPDLLEGMRIYLLADLGMDRVVKESIVKNSIEPLKNAPNGQDTLTLGPGPIISTDLDKWKGIVFCYEQNQEFTQRKQVSFVKDKLMQHAIQSG</sequence>
<reference evidence="1" key="1">
    <citation type="submission" date="2019-07" db="EMBL/GenBank/DDBJ databases">
        <authorList>
            <person name="Dittberner H."/>
        </authorList>
    </citation>
    <scope>NUCLEOTIDE SEQUENCE [LARGE SCALE GENOMIC DNA]</scope>
</reference>
<accession>A0A565BI53</accession>
<dbReference type="EMBL" id="CABITT030000004">
    <property type="protein sequence ID" value="VVB01281.1"/>
    <property type="molecule type" value="Genomic_DNA"/>
</dbReference>
<evidence type="ECO:0000313" key="1">
    <source>
        <dbReference type="EMBL" id="VVB01281.1"/>
    </source>
</evidence>
<dbReference type="Proteomes" id="UP000489600">
    <property type="component" value="Unassembled WGS sequence"/>
</dbReference>
<keyword evidence="2" id="KW-1185">Reference proteome</keyword>
<dbReference type="OrthoDB" id="1113744at2759"/>
<protein>
    <submittedName>
        <fullName evidence="1">Uncharacterized protein</fullName>
    </submittedName>
</protein>
<comment type="caution">
    <text evidence="1">The sequence shown here is derived from an EMBL/GenBank/DDBJ whole genome shotgun (WGS) entry which is preliminary data.</text>
</comment>
<dbReference type="AlphaFoldDB" id="A0A565BI53"/>
<evidence type="ECO:0000313" key="2">
    <source>
        <dbReference type="Proteomes" id="UP000489600"/>
    </source>
</evidence>
<name>A0A565BI53_9BRAS</name>
<organism evidence="1 2">
    <name type="scientific">Arabis nemorensis</name>
    <dbReference type="NCBI Taxonomy" id="586526"/>
    <lineage>
        <taxon>Eukaryota</taxon>
        <taxon>Viridiplantae</taxon>
        <taxon>Streptophyta</taxon>
        <taxon>Embryophyta</taxon>
        <taxon>Tracheophyta</taxon>
        <taxon>Spermatophyta</taxon>
        <taxon>Magnoliopsida</taxon>
        <taxon>eudicotyledons</taxon>
        <taxon>Gunneridae</taxon>
        <taxon>Pentapetalae</taxon>
        <taxon>rosids</taxon>
        <taxon>malvids</taxon>
        <taxon>Brassicales</taxon>
        <taxon>Brassicaceae</taxon>
        <taxon>Arabideae</taxon>
        <taxon>Arabis</taxon>
    </lineage>
</organism>
<proteinExistence type="predicted"/>
<gene>
    <name evidence="1" type="ORF">ANE_LOCUS11725</name>
</gene>